<dbReference type="GO" id="GO:0008137">
    <property type="term" value="F:NADH dehydrogenase (ubiquinone) activity"/>
    <property type="evidence" value="ECO:0007669"/>
    <property type="project" value="UniProtKB-UniRule"/>
</dbReference>
<dbReference type="InterPro" id="IPR042106">
    <property type="entry name" value="Nuo/plastoQ_OxRdtase_6_NuoJ"/>
</dbReference>
<feature type="region of interest" description="Disordered" evidence="14">
    <location>
        <begin position="166"/>
        <end position="185"/>
    </location>
</feature>
<gene>
    <name evidence="15" type="ORF">GEAM_2396</name>
</gene>
<keyword evidence="6 13" id="KW-0874">Quinone</keyword>
<dbReference type="STRING" id="910964.GEAM_2396"/>
<dbReference type="EMBL" id="JMPJ01000057">
    <property type="protein sequence ID" value="KFC80252.1"/>
    <property type="molecule type" value="Genomic_DNA"/>
</dbReference>
<keyword evidence="7" id="KW-1278">Translocase</keyword>
<evidence type="ECO:0000256" key="9">
    <source>
        <dbReference type="ARBA" id="ARBA00023027"/>
    </source>
</evidence>
<comment type="catalytic activity">
    <reaction evidence="12 13">
        <text>a quinone + NADH + 5 H(+)(in) = a quinol + NAD(+) + 4 H(+)(out)</text>
        <dbReference type="Rhea" id="RHEA:57888"/>
        <dbReference type="ChEBI" id="CHEBI:15378"/>
        <dbReference type="ChEBI" id="CHEBI:24646"/>
        <dbReference type="ChEBI" id="CHEBI:57540"/>
        <dbReference type="ChEBI" id="CHEBI:57945"/>
        <dbReference type="ChEBI" id="CHEBI:132124"/>
    </reaction>
</comment>
<evidence type="ECO:0000256" key="14">
    <source>
        <dbReference type="SAM" id="MobiDB-lite"/>
    </source>
</evidence>
<dbReference type="EC" id="7.1.1.-" evidence="13"/>
<evidence type="ECO:0000256" key="12">
    <source>
        <dbReference type="ARBA" id="ARBA00047712"/>
    </source>
</evidence>
<dbReference type="FunFam" id="1.20.120.1200:FF:000001">
    <property type="entry name" value="NADH-quinone oxidoreductase subunit J"/>
    <property type="match status" value="1"/>
</dbReference>
<protein>
    <recommendedName>
        <fullName evidence="3 13">NADH-quinone oxidoreductase subunit J</fullName>
        <ecNumber evidence="13">7.1.1.-</ecNumber>
    </recommendedName>
</protein>
<keyword evidence="16" id="KW-1185">Reference proteome</keyword>
<dbReference type="NCBIfam" id="NF005162">
    <property type="entry name" value="PRK06638.1-1"/>
    <property type="match status" value="1"/>
</dbReference>
<dbReference type="Proteomes" id="UP000028640">
    <property type="component" value="Unassembled WGS sequence"/>
</dbReference>
<dbReference type="GO" id="GO:0048038">
    <property type="term" value="F:quinone binding"/>
    <property type="evidence" value="ECO:0007669"/>
    <property type="project" value="UniProtKB-UniRule"/>
</dbReference>
<comment type="function">
    <text evidence="13">NDH-1 shuttles electrons from NADH, via FMN and iron-sulfur (Fe-S) centers, to quinones in the respiratory chain. Couples the redox reaction to proton translocation (for every two electrons transferred, four hydrogen ions are translocated across the cytoplasmic membrane), and thus conserves the redox energy in a proton gradient.</text>
</comment>
<organism evidence="15 16">
    <name type="scientific">Ewingella americana (strain ATCC 33852 / DSM 4580 / CCUG 14506 / JCM 5911 / LMG 7869 / NCTC 12157 / CDC 1468-78)</name>
    <dbReference type="NCBI Taxonomy" id="910964"/>
    <lineage>
        <taxon>Bacteria</taxon>
        <taxon>Pseudomonadati</taxon>
        <taxon>Pseudomonadota</taxon>
        <taxon>Gammaproteobacteria</taxon>
        <taxon>Enterobacterales</taxon>
        <taxon>Yersiniaceae</taxon>
        <taxon>Ewingella</taxon>
    </lineage>
</organism>
<dbReference type="PANTHER" id="PTHR33269">
    <property type="entry name" value="NADH-UBIQUINONE OXIDOREDUCTASE CHAIN 6"/>
    <property type="match status" value="1"/>
</dbReference>
<feature type="transmembrane region" description="Helical" evidence="13">
    <location>
        <begin position="28"/>
        <end position="50"/>
    </location>
</feature>
<evidence type="ECO:0000256" key="5">
    <source>
        <dbReference type="ARBA" id="ARBA00022692"/>
    </source>
</evidence>
<comment type="caution">
    <text evidence="15">The sequence shown here is derived from an EMBL/GenBank/DDBJ whole genome shotgun (WGS) entry which is preliminary data.</text>
</comment>
<comment type="subunit">
    <text evidence="11">Composed of 13 different subunits. Subunits NuoA, H, J, K, L, M, N constitute the membrane sector of the complex.</text>
</comment>
<keyword evidence="8 13" id="KW-1133">Transmembrane helix</keyword>
<feature type="compositionally biased region" description="Basic and acidic residues" evidence="14">
    <location>
        <begin position="176"/>
        <end position="185"/>
    </location>
</feature>
<dbReference type="RefSeq" id="WP_034791752.1">
    <property type="nucleotide sequence ID" value="NZ_JMPJ01000057.1"/>
</dbReference>
<evidence type="ECO:0000256" key="1">
    <source>
        <dbReference type="ARBA" id="ARBA00004651"/>
    </source>
</evidence>
<dbReference type="OrthoDB" id="9790848at2"/>
<name>A0A085G957_EWIA3</name>
<keyword evidence="15" id="KW-0560">Oxidoreductase</keyword>
<comment type="similarity">
    <text evidence="2 13">Belongs to the complex I subunit 6 family.</text>
</comment>
<dbReference type="InterPro" id="IPR001457">
    <property type="entry name" value="NADH_UbQ/plastoQ_OxRdtase_su6"/>
</dbReference>
<dbReference type="GO" id="GO:0016491">
    <property type="term" value="F:oxidoreductase activity"/>
    <property type="evidence" value="ECO:0007669"/>
    <property type="project" value="UniProtKB-KW"/>
</dbReference>
<accession>A0A085G957</accession>
<keyword evidence="4 13" id="KW-1003">Cell membrane</keyword>
<evidence type="ECO:0000256" key="11">
    <source>
        <dbReference type="ARBA" id="ARBA00025811"/>
    </source>
</evidence>
<evidence type="ECO:0000313" key="16">
    <source>
        <dbReference type="Proteomes" id="UP000028640"/>
    </source>
</evidence>
<dbReference type="GO" id="GO:0005886">
    <property type="term" value="C:plasma membrane"/>
    <property type="evidence" value="ECO:0007669"/>
    <property type="project" value="UniProtKB-SubCell"/>
</dbReference>
<feature type="transmembrane region" description="Helical" evidence="13">
    <location>
        <begin position="56"/>
        <end position="77"/>
    </location>
</feature>
<feature type="transmembrane region" description="Helical" evidence="13">
    <location>
        <begin position="6"/>
        <end position="21"/>
    </location>
</feature>
<evidence type="ECO:0000256" key="8">
    <source>
        <dbReference type="ARBA" id="ARBA00022989"/>
    </source>
</evidence>
<evidence type="ECO:0000256" key="10">
    <source>
        <dbReference type="ARBA" id="ARBA00023136"/>
    </source>
</evidence>
<dbReference type="AlphaFoldDB" id="A0A085G957"/>
<evidence type="ECO:0000256" key="2">
    <source>
        <dbReference type="ARBA" id="ARBA00005698"/>
    </source>
</evidence>
<comment type="subcellular location">
    <subcellularLocation>
        <location evidence="1 13">Cell membrane</location>
        <topology evidence="1 13">Multi-pass membrane protein</topology>
    </subcellularLocation>
</comment>
<evidence type="ECO:0000256" key="3">
    <source>
        <dbReference type="ARBA" id="ARBA00019907"/>
    </source>
</evidence>
<keyword evidence="15" id="KW-0830">Ubiquinone</keyword>
<evidence type="ECO:0000313" key="15">
    <source>
        <dbReference type="EMBL" id="KFC80252.1"/>
    </source>
</evidence>
<keyword evidence="10 13" id="KW-0472">Membrane</keyword>
<dbReference type="eggNOG" id="COG0839">
    <property type="taxonomic scope" value="Bacteria"/>
</dbReference>
<feature type="transmembrane region" description="Helical" evidence="13">
    <location>
        <begin position="89"/>
        <end position="113"/>
    </location>
</feature>
<sequence>MEFAFYIAAVVAVLATLRVITHTNPVHALLYLIVSLLAIAAVFFSLGAYFAGALEIIVYAGAIMVLFVFVVMMLNLGNVEEQERAWLKPATWIGPSILSLVLLGVMVTSILGLHTHGIEGTMVDAKAVGIALFGPYVLAVELASMLLLAGLVVAFHIGRESKPGEVFGDAPATNEMAKRKTEERA</sequence>
<evidence type="ECO:0000256" key="6">
    <source>
        <dbReference type="ARBA" id="ARBA00022719"/>
    </source>
</evidence>
<dbReference type="GeneID" id="78380732"/>
<evidence type="ECO:0000256" key="7">
    <source>
        <dbReference type="ARBA" id="ARBA00022967"/>
    </source>
</evidence>
<keyword evidence="5 13" id="KW-0812">Transmembrane</keyword>
<keyword evidence="9 13" id="KW-0520">NAD</keyword>
<dbReference type="PANTHER" id="PTHR33269:SF17">
    <property type="entry name" value="NADH-UBIQUINONE OXIDOREDUCTASE CHAIN 6"/>
    <property type="match status" value="1"/>
</dbReference>
<evidence type="ECO:0000256" key="4">
    <source>
        <dbReference type="ARBA" id="ARBA00022475"/>
    </source>
</evidence>
<proteinExistence type="inferred from homology"/>
<dbReference type="Pfam" id="PF00499">
    <property type="entry name" value="Oxidored_q3"/>
    <property type="match status" value="1"/>
</dbReference>
<reference evidence="15 16" key="1">
    <citation type="submission" date="2014-05" db="EMBL/GenBank/DDBJ databases">
        <title>ATOL: Assembling a taxonomically balanced genome-scale reconstruction of the evolutionary history of the Enterobacteriaceae.</title>
        <authorList>
            <person name="Plunkett G.III."/>
            <person name="Neeno-Eckwall E.C."/>
            <person name="Glasner J.D."/>
            <person name="Perna N.T."/>
        </authorList>
    </citation>
    <scope>NUCLEOTIDE SEQUENCE [LARGE SCALE GENOMIC DNA]</scope>
    <source>
        <strain evidence="15 16">ATCC 33852</strain>
    </source>
</reference>
<feature type="transmembrane region" description="Helical" evidence="13">
    <location>
        <begin position="133"/>
        <end position="155"/>
    </location>
</feature>
<evidence type="ECO:0000256" key="13">
    <source>
        <dbReference type="RuleBase" id="RU004429"/>
    </source>
</evidence>
<dbReference type="Gene3D" id="1.20.120.1200">
    <property type="entry name" value="NADH-ubiquinone/plastoquinone oxidoreductase chain 6, subunit NuoJ"/>
    <property type="match status" value="1"/>
</dbReference>